<name>X0TSY7_9ZZZZ</name>
<protein>
    <submittedName>
        <fullName evidence="2">Uncharacterized protein</fullName>
    </submittedName>
</protein>
<organism evidence="2">
    <name type="scientific">marine sediment metagenome</name>
    <dbReference type="NCBI Taxonomy" id="412755"/>
    <lineage>
        <taxon>unclassified sequences</taxon>
        <taxon>metagenomes</taxon>
        <taxon>ecological metagenomes</taxon>
    </lineage>
</organism>
<accession>X0TSY7</accession>
<feature type="region of interest" description="Disordered" evidence="1">
    <location>
        <begin position="33"/>
        <end position="57"/>
    </location>
</feature>
<reference evidence="2" key="1">
    <citation type="journal article" date="2014" name="Front. Microbiol.">
        <title>High frequency of phylogenetically diverse reductive dehalogenase-homologous genes in deep subseafloor sedimentary metagenomes.</title>
        <authorList>
            <person name="Kawai M."/>
            <person name="Futagami T."/>
            <person name="Toyoda A."/>
            <person name="Takaki Y."/>
            <person name="Nishi S."/>
            <person name="Hori S."/>
            <person name="Arai W."/>
            <person name="Tsubouchi T."/>
            <person name="Morono Y."/>
            <person name="Uchiyama I."/>
            <person name="Ito T."/>
            <person name="Fujiyama A."/>
            <person name="Inagaki F."/>
            <person name="Takami H."/>
        </authorList>
    </citation>
    <scope>NUCLEOTIDE SEQUENCE</scope>
    <source>
        <strain evidence="2">Expedition CK06-06</strain>
    </source>
</reference>
<feature type="non-terminal residue" evidence="2">
    <location>
        <position position="1"/>
    </location>
</feature>
<comment type="caution">
    <text evidence="2">The sequence shown here is derived from an EMBL/GenBank/DDBJ whole genome shotgun (WGS) entry which is preliminary data.</text>
</comment>
<evidence type="ECO:0000256" key="1">
    <source>
        <dbReference type="SAM" id="MobiDB-lite"/>
    </source>
</evidence>
<gene>
    <name evidence="2" type="ORF">S01H1_16141</name>
</gene>
<dbReference type="AlphaFoldDB" id="X0TSY7"/>
<evidence type="ECO:0000313" key="2">
    <source>
        <dbReference type="EMBL" id="GAF79255.1"/>
    </source>
</evidence>
<proteinExistence type="predicted"/>
<sequence>RNFSRICPNFFGKDLFTAGFSLHFEKSRNSQANFPASVSGGGETDINELENRNPVNA</sequence>
<dbReference type="EMBL" id="BARS01008468">
    <property type="protein sequence ID" value="GAF79255.1"/>
    <property type="molecule type" value="Genomic_DNA"/>
</dbReference>